<evidence type="ECO:0000313" key="2">
    <source>
        <dbReference type="Proteomes" id="UP001303473"/>
    </source>
</evidence>
<gene>
    <name evidence="1" type="ORF">QBC46DRAFT_413954</name>
</gene>
<dbReference type="AlphaFoldDB" id="A0AAN6MWW7"/>
<proteinExistence type="predicted"/>
<keyword evidence="2" id="KW-1185">Reference proteome</keyword>
<name>A0AAN6MWW7_9PEZI</name>
<reference evidence="2" key="1">
    <citation type="journal article" date="2023" name="Mol. Phylogenet. Evol.">
        <title>Genome-scale phylogeny and comparative genomics of the fungal order Sordariales.</title>
        <authorList>
            <person name="Hensen N."/>
            <person name="Bonometti L."/>
            <person name="Westerberg I."/>
            <person name="Brannstrom I.O."/>
            <person name="Guillou S."/>
            <person name="Cros-Aarteil S."/>
            <person name="Calhoun S."/>
            <person name="Haridas S."/>
            <person name="Kuo A."/>
            <person name="Mondo S."/>
            <person name="Pangilinan J."/>
            <person name="Riley R."/>
            <person name="LaButti K."/>
            <person name="Andreopoulos B."/>
            <person name="Lipzen A."/>
            <person name="Chen C."/>
            <person name="Yan M."/>
            <person name="Daum C."/>
            <person name="Ng V."/>
            <person name="Clum A."/>
            <person name="Steindorff A."/>
            <person name="Ohm R.A."/>
            <person name="Martin F."/>
            <person name="Silar P."/>
            <person name="Natvig D.O."/>
            <person name="Lalanne C."/>
            <person name="Gautier V."/>
            <person name="Ament-Velasquez S.L."/>
            <person name="Kruys A."/>
            <person name="Hutchinson M.I."/>
            <person name="Powell A.J."/>
            <person name="Barry K."/>
            <person name="Miller A.N."/>
            <person name="Grigoriev I.V."/>
            <person name="Debuchy R."/>
            <person name="Gladieux P."/>
            <person name="Hiltunen Thoren M."/>
            <person name="Johannesson H."/>
        </authorList>
    </citation>
    <scope>NUCLEOTIDE SEQUENCE [LARGE SCALE GENOMIC DNA]</scope>
    <source>
        <strain evidence="2">CBS 340.73</strain>
    </source>
</reference>
<evidence type="ECO:0000313" key="1">
    <source>
        <dbReference type="EMBL" id="KAK3934376.1"/>
    </source>
</evidence>
<organism evidence="1 2">
    <name type="scientific">Diplogelasinospora grovesii</name>
    <dbReference type="NCBI Taxonomy" id="303347"/>
    <lineage>
        <taxon>Eukaryota</taxon>
        <taxon>Fungi</taxon>
        <taxon>Dikarya</taxon>
        <taxon>Ascomycota</taxon>
        <taxon>Pezizomycotina</taxon>
        <taxon>Sordariomycetes</taxon>
        <taxon>Sordariomycetidae</taxon>
        <taxon>Sordariales</taxon>
        <taxon>Diplogelasinosporaceae</taxon>
        <taxon>Diplogelasinospora</taxon>
    </lineage>
</organism>
<dbReference type="EMBL" id="MU853995">
    <property type="protein sequence ID" value="KAK3934376.1"/>
    <property type="molecule type" value="Genomic_DNA"/>
</dbReference>
<comment type="caution">
    <text evidence="1">The sequence shown here is derived from an EMBL/GenBank/DDBJ whole genome shotgun (WGS) entry which is preliminary data.</text>
</comment>
<sequence length="151" mass="17062">MTIVWQAGWDFWTDLLFLATKYFPRVAFGRIPLAGKKTELFMRDLETVGIGTGTIAATEAVLNGTGTIEEWRRAFWAELGAHAATRAIDRGFGQFREQRHCYGNHVVVIDHNHLHRLGGTRGVLVRLGLVEYVLGYAWKSCYIFRSTDSVS</sequence>
<accession>A0AAN6MWW7</accession>
<dbReference type="Proteomes" id="UP001303473">
    <property type="component" value="Unassembled WGS sequence"/>
</dbReference>
<protein>
    <submittedName>
        <fullName evidence="1">Uncharacterized protein</fullName>
    </submittedName>
</protein>